<dbReference type="EMBL" id="CP001108">
    <property type="protein sequence ID" value="ACF47222.1"/>
    <property type="molecule type" value="Genomic_DNA"/>
</dbReference>
<dbReference type="STRING" id="290512.Paes_2220"/>
<dbReference type="RefSeq" id="WP_012506752.1">
    <property type="nucleotide sequence ID" value="NC_011059.1"/>
</dbReference>
<evidence type="ECO:0000313" key="2">
    <source>
        <dbReference type="EMBL" id="ACF47222.1"/>
    </source>
</evidence>
<evidence type="ECO:0000256" key="1">
    <source>
        <dbReference type="SAM" id="Coils"/>
    </source>
</evidence>
<accession>B4S6C0</accession>
<reference evidence="2" key="1">
    <citation type="submission" date="2008-06" db="EMBL/GenBank/DDBJ databases">
        <title>Complete sequence of chromosome of Prosthecochloris aestuarii DSM 271.</title>
        <authorList>
            <consortium name="US DOE Joint Genome Institute"/>
            <person name="Lucas S."/>
            <person name="Copeland A."/>
            <person name="Lapidus A."/>
            <person name="Glavina del Rio T."/>
            <person name="Dalin E."/>
            <person name="Tice H."/>
            <person name="Bruce D."/>
            <person name="Goodwin L."/>
            <person name="Pitluck S."/>
            <person name="Schmutz J."/>
            <person name="Larimer F."/>
            <person name="Land M."/>
            <person name="Hauser L."/>
            <person name="Kyrpides N."/>
            <person name="Anderson I."/>
            <person name="Liu Z."/>
            <person name="Li T."/>
            <person name="Zhao F."/>
            <person name="Overmann J."/>
            <person name="Bryant D.A."/>
            <person name="Richardson P."/>
        </authorList>
    </citation>
    <scope>NUCLEOTIDE SEQUENCE [LARGE SCALE GENOMIC DNA]</scope>
    <source>
        <strain evidence="2">DSM 271</strain>
    </source>
</reference>
<dbReference type="Proteomes" id="UP000002725">
    <property type="component" value="Chromosome"/>
</dbReference>
<feature type="coiled-coil region" evidence="1">
    <location>
        <begin position="15"/>
        <end position="115"/>
    </location>
</feature>
<dbReference type="KEGG" id="paa:Paes_2220"/>
<keyword evidence="3" id="KW-1185">Reference proteome</keyword>
<keyword evidence="1" id="KW-0175">Coiled coil</keyword>
<organism evidence="2 3">
    <name type="scientific">Prosthecochloris aestuarii (strain DSM 271 / SK 413)</name>
    <dbReference type="NCBI Taxonomy" id="290512"/>
    <lineage>
        <taxon>Bacteria</taxon>
        <taxon>Pseudomonadati</taxon>
        <taxon>Chlorobiota</taxon>
        <taxon>Chlorobiia</taxon>
        <taxon>Chlorobiales</taxon>
        <taxon>Chlorobiaceae</taxon>
        <taxon>Prosthecochloris</taxon>
    </lineage>
</organism>
<proteinExistence type="predicted"/>
<dbReference type="AlphaFoldDB" id="B4S6C0"/>
<dbReference type="HOGENOM" id="CLU_637273_0_0_10"/>
<feature type="coiled-coil region" evidence="1">
    <location>
        <begin position="229"/>
        <end position="333"/>
    </location>
</feature>
<name>B4S6C0_PROA2</name>
<protein>
    <submittedName>
        <fullName evidence="2">Uncharacterized protein</fullName>
    </submittedName>
</protein>
<gene>
    <name evidence="2" type="ordered locus">Paes_2220</name>
</gene>
<sequence length="420" mass="47808">MPQNPSLNPSDRLLLTKLKRENTALKKQLTTRETELKKADQRLTVIQEERARSTEELALKEREITSLKHQLEAIGTVSDNQREFEEKLREQQTSIQQLERQKSSLEEAFTAFRKERDMEIKRYQADQVKALAERTSLDASLRDARKELDLSKSGLAAKTEAWQKERDALKLAVKQCQTARQNDEQVIAAYKQKDQAFAVLHEKLRQSNPVFRDTPPEPTAVIKVFAALLSECRAKLDSVDELEDRLREEQLKTTEADKLDSRIGELIALNREINEELESRDETMKSMERAVSEADLRMKKALQEADAKAEAGLLALRRQIEGLKSENESLQSQIEHSGKIAFIPPERVSSMLDTFYGDLKSNMKGLDIRESEIRLKVGFGSVSDKHSGIVIPTAGNTSEIRDSLSEVVVRLGRKELPDKE</sequence>
<dbReference type="eggNOG" id="COG5185">
    <property type="taxonomic scope" value="Bacteria"/>
</dbReference>
<evidence type="ECO:0000313" key="3">
    <source>
        <dbReference type="Proteomes" id="UP000002725"/>
    </source>
</evidence>